<keyword evidence="1" id="KW-0560">Oxidoreductase</keyword>
<dbReference type="EMBL" id="JBIGIB010000006">
    <property type="protein sequence ID" value="MFG6468829.1"/>
    <property type="molecule type" value="Genomic_DNA"/>
</dbReference>
<keyword evidence="2" id="KW-0520">NAD</keyword>
<dbReference type="RefSeq" id="WP_394387087.1">
    <property type="nucleotide sequence ID" value="NZ_JBIGIB010000006.1"/>
</dbReference>
<name>A0ABW7H3M6_9BURK</name>
<dbReference type="SUPFAM" id="SSF52283">
    <property type="entry name" value="Formate/glycerate dehydrogenase catalytic domain-like"/>
    <property type="match status" value="1"/>
</dbReference>
<dbReference type="Gene3D" id="3.40.50.720">
    <property type="entry name" value="NAD(P)-binding Rossmann-like Domain"/>
    <property type="match status" value="2"/>
</dbReference>
<feature type="domain" description="D-isomer specific 2-hydroxyacid dehydrogenase NAD-binding" evidence="3">
    <location>
        <begin position="115"/>
        <end position="286"/>
    </location>
</feature>
<dbReference type="PANTHER" id="PTHR43333">
    <property type="entry name" value="2-HACID_DH_C DOMAIN-CONTAINING PROTEIN"/>
    <property type="match status" value="1"/>
</dbReference>
<protein>
    <submittedName>
        <fullName evidence="4">2-hydroxyacid dehydrogenase</fullName>
    </submittedName>
</protein>
<evidence type="ECO:0000259" key="3">
    <source>
        <dbReference type="Pfam" id="PF02826"/>
    </source>
</evidence>
<dbReference type="SUPFAM" id="SSF51735">
    <property type="entry name" value="NAD(P)-binding Rossmann-fold domains"/>
    <property type="match status" value="1"/>
</dbReference>
<sequence length="321" mass="34546">MSGAHGVTRPVLPFVAQADADSTAAWVAALQRAMPQERVQPLAALSAEARRDCRVAIVANPHPDDLRTLPALHWVHSVWAGVERLMTDLADTRLHIVRLVDPQLAQTMAEAVLAWTLYLHRDMPTYARLQREARWQPLPAVRAQHRTVGLLGLGALGAAAAAALRQAGFPVLGWSRTPKALPGVHSHHGDDGLDALLAQADVLVCLLPLTPDTRGLLNAARLQRLRPGASLINFARGALVDDAALRDALDTGHLRHAVLDVFATEPLPASSWHWAHPAVTVLPHISAPTDRESASALVAAHVAQYRATGELPAGVDRQRGY</sequence>
<dbReference type="Pfam" id="PF02826">
    <property type="entry name" value="2-Hacid_dh_C"/>
    <property type="match status" value="1"/>
</dbReference>
<evidence type="ECO:0000313" key="5">
    <source>
        <dbReference type="Proteomes" id="UP001606303"/>
    </source>
</evidence>
<reference evidence="4 5" key="1">
    <citation type="submission" date="2024-08" db="EMBL/GenBank/DDBJ databases">
        <authorList>
            <person name="Lu H."/>
        </authorList>
    </citation>
    <scope>NUCLEOTIDE SEQUENCE [LARGE SCALE GENOMIC DNA]</scope>
    <source>
        <strain evidence="4 5">BYS87W</strain>
    </source>
</reference>
<dbReference type="InterPro" id="IPR036291">
    <property type="entry name" value="NAD(P)-bd_dom_sf"/>
</dbReference>
<proteinExistence type="predicted"/>
<dbReference type="PANTHER" id="PTHR43333:SF1">
    <property type="entry name" value="D-ISOMER SPECIFIC 2-HYDROXYACID DEHYDROGENASE NAD-BINDING DOMAIN-CONTAINING PROTEIN"/>
    <property type="match status" value="1"/>
</dbReference>
<gene>
    <name evidence="4" type="ORF">ACG01O_19550</name>
</gene>
<evidence type="ECO:0000313" key="4">
    <source>
        <dbReference type="EMBL" id="MFG6468829.1"/>
    </source>
</evidence>
<comment type="caution">
    <text evidence="4">The sequence shown here is derived from an EMBL/GenBank/DDBJ whole genome shotgun (WGS) entry which is preliminary data.</text>
</comment>
<accession>A0ABW7H3M6</accession>
<evidence type="ECO:0000256" key="1">
    <source>
        <dbReference type="ARBA" id="ARBA00023002"/>
    </source>
</evidence>
<dbReference type="CDD" id="cd12164">
    <property type="entry name" value="GDH_like_2"/>
    <property type="match status" value="1"/>
</dbReference>
<keyword evidence="5" id="KW-1185">Reference proteome</keyword>
<organism evidence="4 5">
    <name type="scientific">Pelomonas baiyunensis</name>
    <dbReference type="NCBI Taxonomy" id="3299026"/>
    <lineage>
        <taxon>Bacteria</taxon>
        <taxon>Pseudomonadati</taxon>
        <taxon>Pseudomonadota</taxon>
        <taxon>Betaproteobacteria</taxon>
        <taxon>Burkholderiales</taxon>
        <taxon>Sphaerotilaceae</taxon>
        <taxon>Roseateles</taxon>
    </lineage>
</organism>
<dbReference type="InterPro" id="IPR006140">
    <property type="entry name" value="D-isomer_DH_NAD-bd"/>
</dbReference>
<evidence type="ECO:0000256" key="2">
    <source>
        <dbReference type="ARBA" id="ARBA00023027"/>
    </source>
</evidence>
<dbReference type="Proteomes" id="UP001606303">
    <property type="component" value="Unassembled WGS sequence"/>
</dbReference>